<keyword evidence="2" id="KW-0378">Hydrolase</keyword>
<dbReference type="GO" id="GO:0016020">
    <property type="term" value="C:membrane"/>
    <property type="evidence" value="ECO:0007669"/>
    <property type="project" value="TreeGrafter"/>
</dbReference>
<dbReference type="Proteomes" id="UP001329430">
    <property type="component" value="Chromosome 2"/>
</dbReference>
<dbReference type="EMBL" id="JAVRBK010000002">
    <property type="protein sequence ID" value="KAK5649160.1"/>
    <property type="molecule type" value="Genomic_DNA"/>
</dbReference>
<dbReference type="GO" id="GO:0016787">
    <property type="term" value="F:hydrolase activity"/>
    <property type="evidence" value="ECO:0007669"/>
    <property type="project" value="UniProtKB-KW"/>
</dbReference>
<organism evidence="4 5">
    <name type="scientific">Pyrocoelia pectoralis</name>
    <dbReference type="NCBI Taxonomy" id="417401"/>
    <lineage>
        <taxon>Eukaryota</taxon>
        <taxon>Metazoa</taxon>
        <taxon>Ecdysozoa</taxon>
        <taxon>Arthropoda</taxon>
        <taxon>Hexapoda</taxon>
        <taxon>Insecta</taxon>
        <taxon>Pterygota</taxon>
        <taxon>Neoptera</taxon>
        <taxon>Endopterygota</taxon>
        <taxon>Coleoptera</taxon>
        <taxon>Polyphaga</taxon>
        <taxon>Elateriformia</taxon>
        <taxon>Elateroidea</taxon>
        <taxon>Lampyridae</taxon>
        <taxon>Lampyrinae</taxon>
        <taxon>Pyrocoelia</taxon>
    </lineage>
</organism>
<protein>
    <recommendedName>
        <fullName evidence="3">AB hydrolase-1 domain-containing protein</fullName>
    </recommendedName>
</protein>
<evidence type="ECO:0000313" key="5">
    <source>
        <dbReference type="Proteomes" id="UP001329430"/>
    </source>
</evidence>
<feature type="domain" description="AB hydrolase-1" evidence="3">
    <location>
        <begin position="28"/>
        <end position="127"/>
    </location>
</feature>
<evidence type="ECO:0000256" key="2">
    <source>
        <dbReference type="ARBA" id="ARBA00022801"/>
    </source>
</evidence>
<dbReference type="PRINTS" id="PR00111">
    <property type="entry name" value="ABHYDROLASE"/>
</dbReference>
<sequence>MIVGDIKIPVPWGYIAGKTWGNEGNSKVLVLHGRFDNVESFAELIPLLPQSYRYVAIDLPGHGKSSHFPKNIDCTYWDFIVAIRLVVRFVKEDTIILLGHSFGGGLLLTYTQLYPQDVSKLILIDANYYRAFETKIFKTYSKYHFEGVSNLLMKVSTGDQTRTFTYEEGLKTFLARRMYGAINKKSAEKIYNRNLLEIDDGKYKLSGDLRIKIYPYFILHANSIDLLMKMYPIHCPILSIVASRSEMPSPDRQYLAKLEKIYSKCVTKFVEGNHHVHANSPEIVAPLICDFLKPKSNL</sequence>
<dbReference type="Pfam" id="PF00561">
    <property type="entry name" value="Abhydrolase_1"/>
    <property type="match status" value="1"/>
</dbReference>
<evidence type="ECO:0000259" key="3">
    <source>
        <dbReference type="Pfam" id="PF00561"/>
    </source>
</evidence>
<reference evidence="4 5" key="1">
    <citation type="journal article" date="2024" name="Insects">
        <title>An Improved Chromosome-Level Genome Assembly of the Firefly Pyrocoelia pectoralis.</title>
        <authorList>
            <person name="Fu X."/>
            <person name="Meyer-Rochow V.B."/>
            <person name="Ballantyne L."/>
            <person name="Zhu X."/>
        </authorList>
    </citation>
    <scope>NUCLEOTIDE SEQUENCE [LARGE SCALE GENOMIC DNA]</scope>
    <source>
        <strain evidence="4">XCY_ONT2</strain>
    </source>
</reference>
<dbReference type="PANTHER" id="PTHR43798:SF14">
    <property type="entry name" value="SERINE HYDROLASE-LIKE PROTEIN DDB_G0286239"/>
    <property type="match status" value="1"/>
</dbReference>
<name>A0AAN7ZJ47_9COLE</name>
<comment type="similarity">
    <text evidence="1">Belongs to the AB hydrolase superfamily.</text>
</comment>
<dbReference type="InterPro" id="IPR029058">
    <property type="entry name" value="AB_hydrolase_fold"/>
</dbReference>
<comment type="caution">
    <text evidence="4">The sequence shown here is derived from an EMBL/GenBank/DDBJ whole genome shotgun (WGS) entry which is preliminary data.</text>
</comment>
<proteinExistence type="inferred from homology"/>
<dbReference type="AlphaFoldDB" id="A0AAN7ZJ47"/>
<dbReference type="SUPFAM" id="SSF53474">
    <property type="entry name" value="alpha/beta-Hydrolases"/>
    <property type="match status" value="1"/>
</dbReference>
<evidence type="ECO:0000313" key="4">
    <source>
        <dbReference type="EMBL" id="KAK5649160.1"/>
    </source>
</evidence>
<dbReference type="PANTHER" id="PTHR43798">
    <property type="entry name" value="MONOACYLGLYCEROL LIPASE"/>
    <property type="match status" value="1"/>
</dbReference>
<dbReference type="InterPro" id="IPR050266">
    <property type="entry name" value="AB_hydrolase_sf"/>
</dbReference>
<keyword evidence="5" id="KW-1185">Reference proteome</keyword>
<gene>
    <name evidence="4" type="ORF">RI129_004052</name>
</gene>
<dbReference type="Gene3D" id="3.40.50.1820">
    <property type="entry name" value="alpha/beta hydrolase"/>
    <property type="match status" value="1"/>
</dbReference>
<evidence type="ECO:0000256" key="1">
    <source>
        <dbReference type="ARBA" id="ARBA00008645"/>
    </source>
</evidence>
<accession>A0AAN7ZJ47</accession>
<dbReference type="InterPro" id="IPR000073">
    <property type="entry name" value="AB_hydrolase_1"/>
</dbReference>